<dbReference type="Gene3D" id="2.20.70.10">
    <property type="match status" value="1"/>
</dbReference>
<dbReference type="SUPFAM" id="SSF50156">
    <property type="entry name" value="PDZ domain-like"/>
    <property type="match status" value="6"/>
</dbReference>
<dbReference type="PANTHER" id="PTHR10316:SF77">
    <property type="entry name" value="MEMBRANE-ASSOCIATED GUANYLATE KINASE, WW AND PDZ DOMAIN-CONTAINING PROTEIN 1 ISOFORM X1"/>
    <property type="match status" value="1"/>
</dbReference>
<dbReference type="PROSITE" id="PS00856">
    <property type="entry name" value="GUANYLATE_KINASE_1"/>
    <property type="match status" value="1"/>
</dbReference>
<feature type="domain" description="PDZ" evidence="8">
    <location>
        <begin position="449"/>
        <end position="518"/>
    </location>
</feature>
<dbReference type="PROSITE" id="PS01159">
    <property type="entry name" value="WW_DOMAIN_1"/>
    <property type="match status" value="1"/>
</dbReference>
<dbReference type="GO" id="GO:0005911">
    <property type="term" value="C:cell-cell junction"/>
    <property type="evidence" value="ECO:0007669"/>
    <property type="project" value="TreeGrafter"/>
</dbReference>
<evidence type="ECO:0000256" key="2">
    <source>
        <dbReference type="ARBA" id="ARBA00022553"/>
    </source>
</evidence>
<dbReference type="FunFam" id="2.30.42.10:FF:000015">
    <property type="entry name" value="Membrane associated guanylate kinase, WW and PDZ domain containing 1"/>
    <property type="match status" value="1"/>
</dbReference>
<proteinExistence type="predicted"/>
<dbReference type="Pfam" id="PF00397">
    <property type="entry name" value="WW"/>
    <property type="match status" value="1"/>
</dbReference>
<dbReference type="PROSITE" id="PS50106">
    <property type="entry name" value="PDZ"/>
    <property type="match status" value="6"/>
</dbReference>
<dbReference type="InterPro" id="IPR001478">
    <property type="entry name" value="PDZ"/>
</dbReference>
<evidence type="ECO:0000256" key="5">
    <source>
        <dbReference type="SAM" id="MobiDB-lite"/>
    </source>
</evidence>
<feature type="region of interest" description="Disordered" evidence="5">
    <location>
        <begin position="705"/>
        <end position="776"/>
    </location>
</feature>
<reference evidence="9" key="2">
    <citation type="submission" date="2025-09" db="UniProtKB">
        <authorList>
            <consortium name="Ensembl"/>
        </authorList>
    </citation>
    <scope>IDENTIFICATION</scope>
</reference>
<dbReference type="SUPFAM" id="SSF51045">
    <property type="entry name" value="WW domain"/>
    <property type="match status" value="1"/>
</dbReference>
<evidence type="ECO:0000256" key="1">
    <source>
        <dbReference type="ARBA" id="ARBA00004170"/>
    </source>
</evidence>
<dbReference type="SMART" id="SM00228">
    <property type="entry name" value="PDZ"/>
    <property type="match status" value="6"/>
</dbReference>
<evidence type="ECO:0000313" key="10">
    <source>
        <dbReference type="Proteomes" id="UP000265020"/>
    </source>
</evidence>
<dbReference type="PROSITE" id="PS50020">
    <property type="entry name" value="WW_DOMAIN_2"/>
    <property type="match status" value="1"/>
</dbReference>
<evidence type="ECO:0000256" key="4">
    <source>
        <dbReference type="ARBA" id="ARBA00023136"/>
    </source>
</evidence>
<comment type="subcellular location">
    <subcellularLocation>
        <location evidence="1">Membrane</location>
        <topology evidence="1">Peripheral membrane protein</topology>
    </subcellularLocation>
</comment>
<keyword evidence="4" id="KW-0472">Membrane</keyword>
<feature type="compositionally biased region" description="Polar residues" evidence="5">
    <location>
        <begin position="945"/>
        <end position="955"/>
    </location>
</feature>
<feature type="compositionally biased region" description="Polar residues" evidence="5">
    <location>
        <begin position="718"/>
        <end position="727"/>
    </location>
</feature>
<dbReference type="SMART" id="SM00456">
    <property type="entry name" value="WW"/>
    <property type="match status" value="1"/>
</dbReference>
<dbReference type="Pfam" id="PF00595">
    <property type="entry name" value="PDZ"/>
    <property type="match status" value="5"/>
</dbReference>
<dbReference type="SMART" id="SM00072">
    <property type="entry name" value="GuKc"/>
    <property type="match status" value="1"/>
</dbReference>
<feature type="domain" description="PDZ" evidence="8">
    <location>
        <begin position="1098"/>
        <end position="1186"/>
    </location>
</feature>
<dbReference type="AlphaFoldDB" id="A0A3Q2FSX8"/>
<keyword evidence="10" id="KW-1185">Reference proteome</keyword>
<dbReference type="FunFam" id="2.30.42.10:FF:000103">
    <property type="entry name" value="membrane-associated guanylate kinase, WW and PDZ domain-containing protein 1 isoform X2"/>
    <property type="match status" value="1"/>
</dbReference>
<feature type="region of interest" description="Disordered" evidence="5">
    <location>
        <begin position="902"/>
        <end position="977"/>
    </location>
</feature>
<feature type="compositionally biased region" description="Low complexity" evidence="5">
    <location>
        <begin position="926"/>
        <end position="937"/>
    </location>
</feature>
<organism evidence="9 10">
    <name type="scientific">Cyprinodon variegatus</name>
    <name type="common">Sheepshead minnow</name>
    <dbReference type="NCBI Taxonomy" id="28743"/>
    <lineage>
        <taxon>Eukaryota</taxon>
        <taxon>Metazoa</taxon>
        <taxon>Chordata</taxon>
        <taxon>Craniata</taxon>
        <taxon>Vertebrata</taxon>
        <taxon>Euteleostomi</taxon>
        <taxon>Actinopterygii</taxon>
        <taxon>Neopterygii</taxon>
        <taxon>Teleostei</taxon>
        <taxon>Neoteleostei</taxon>
        <taxon>Acanthomorphata</taxon>
        <taxon>Ovalentaria</taxon>
        <taxon>Atherinomorphae</taxon>
        <taxon>Cyprinodontiformes</taxon>
        <taxon>Cyprinodontidae</taxon>
        <taxon>Cyprinodon</taxon>
    </lineage>
</organism>
<evidence type="ECO:0000259" key="8">
    <source>
        <dbReference type="PROSITE" id="PS50106"/>
    </source>
</evidence>
<dbReference type="Gene3D" id="2.30.42.10">
    <property type="match status" value="6"/>
</dbReference>
<evidence type="ECO:0000256" key="3">
    <source>
        <dbReference type="ARBA" id="ARBA00022737"/>
    </source>
</evidence>
<name>A0A3Q2FSX8_CYPVA</name>
<dbReference type="InterPro" id="IPR020590">
    <property type="entry name" value="Guanylate_kinase_CS"/>
</dbReference>
<sequence length="1245" mass="135477">MAKVIQKKNHWITKVNECTIIRDTSGELNVELHGGAENGEFTYIGDIREDAVVYQDGKLSKGELLLDVEGLSVSGLPLYDIYTVINCCKGPVRFKTVRQGNKLNKDLKHFLSLRFQKTSPDHELQKTIRANLYRHAVPCTTRPPRDGEVPGLDYNFLSVEDFLQLEDSGTLLEVGTYEGNYYGTPKPPRQPIIGTVTLSDAGSLPSTPKRTKSYNDMQKVRVVPADNDDDDQATEMNNSFTGKDIVAHYLQEFTLLVSAISTAESGQQTLAEPQVSPEDPLGPLPENWEMAYTENGELYFIDHNTKTTSWLDPRCRDKVPRPLEECDDDVLFSGLETYVNFYYTPVPNLLLVFHSNLFTELFYSSILPIRHNNFWGFLDFSTQYENPVLEARHQKILEQQQPPQPPEEWIEEHSSAAAPLANYVFCALSTGGKPFFTRNPAELKGTFINTKLKKSRRGFGFTVVGGDEPDEFLQIKSLVLDGPAAVDGKMETGDVIVSVNDTIVLGYTHAQVVKIFQSIPIGSMVDLALCRGYPLPFDPDDPNTSLVTSVAILDKEPIIVNGQETFDVPANQAGPINGMREARSHSPSAEVASNGSHGYSADVVTLASAIATQPELITIHMEKGDKGFGFTIADSLTGGGQRVKQIVDYPRCRGLKEGDILMEVNKRNVQNMSHNQVVDLLSKCPRGSEVTMLVQRGTCVVPAKRSPKLHQLERKDSQTSSQHSVCSHRSAHTDSPSHPPSAMPSEAVVPTPAAPTQPLPVLPPQDPADGTLTLQKKPDPFKIWAQSRSMYESRCKWIFFGTSPSPVARCECVGHCTLPDCQEQDIFLWRKDTGFGFRILGGNEPGEPIYIGHIVKYGAADEDGRLRSGDELICVDGTAVVGKSHQLVVQLMQQAAKQGHVNLTVRRKTPGYGVSKGEGDVPPSPASSHHSSTQAPSLTEGKRTPQGSQNSLNTVSSGSGSTSGIGSGGGGGSGSAVVPASLQPYDVEIQRGENEGFGFVIVSSVSRPDAGTTLAGNACVAMPHKIGRIIEGSPADRCGKLKVGDRILAVNGCSITNKSHSDIVNLIKEAGNTVSLRIIPGDESSNASLLTNAEKIATITTTHTPQTTELSKGFGFSLRGGREYNMDLYVLRLAEDGAAVRNGKMRVGDEILEINGESTKNMKHSRAIELIKNGGRRARLVLKRGDGSVPEYAMMAPHLAVGTLRNDKMGEPCFYLMGQNQTTVCSKKINKCPSSLSLSSSLSSL</sequence>
<dbReference type="Pfam" id="PF16663">
    <property type="entry name" value="MAGI_u1"/>
    <property type="match status" value="1"/>
</dbReference>
<dbReference type="CDD" id="cd06732">
    <property type="entry name" value="PDZ2_MAGI-1_3-like"/>
    <property type="match status" value="1"/>
</dbReference>
<dbReference type="Pfam" id="PF16666">
    <property type="entry name" value="MAGI_u5"/>
    <property type="match status" value="1"/>
</dbReference>
<dbReference type="CDD" id="cd06735">
    <property type="entry name" value="PDZ5_MAGI-1_3-like"/>
    <property type="match status" value="1"/>
</dbReference>
<dbReference type="InterPro" id="IPR027417">
    <property type="entry name" value="P-loop_NTPase"/>
</dbReference>
<dbReference type="CDD" id="cd06731">
    <property type="entry name" value="PDZ1_MAGI-1_3-like"/>
    <property type="match status" value="1"/>
</dbReference>
<feature type="domain" description="WW" evidence="6">
    <location>
        <begin position="282"/>
        <end position="315"/>
    </location>
</feature>
<dbReference type="GO" id="GO:0016020">
    <property type="term" value="C:membrane"/>
    <property type="evidence" value="ECO:0007669"/>
    <property type="project" value="UniProtKB-SubCell"/>
</dbReference>
<dbReference type="Gene3D" id="3.30.63.10">
    <property type="entry name" value="Guanylate Kinase phosphate binding domain"/>
    <property type="match status" value="1"/>
</dbReference>
<dbReference type="PROSITE" id="PS50052">
    <property type="entry name" value="GUANYLATE_KINASE_2"/>
    <property type="match status" value="1"/>
</dbReference>
<evidence type="ECO:0000313" key="9">
    <source>
        <dbReference type="Ensembl" id="ENSCVAP00000009715.1"/>
    </source>
</evidence>
<dbReference type="Ensembl" id="ENSCVAT00000016218.1">
    <property type="protein sequence ID" value="ENSCVAP00000009715.1"/>
    <property type="gene ID" value="ENSCVAG00000011941.1"/>
</dbReference>
<dbReference type="CDD" id="cd06734">
    <property type="entry name" value="PDZ4_MAGI-1_3-like"/>
    <property type="match status" value="1"/>
</dbReference>
<dbReference type="FunFam" id="2.20.70.10:FF:000002">
    <property type="entry name" value="Membrane-associated guanylate kinase, WW and PDZ domain-containing protein 3 isoform 1"/>
    <property type="match status" value="1"/>
</dbReference>
<dbReference type="FunFam" id="2.30.42.10:FF:000012">
    <property type="entry name" value="Membrane associated guanylate kinase, WW and PDZ domain containing 1"/>
    <property type="match status" value="1"/>
</dbReference>
<dbReference type="Proteomes" id="UP000265020">
    <property type="component" value="Unassembled WGS sequence"/>
</dbReference>
<dbReference type="CDD" id="cd06730">
    <property type="entry name" value="PDZ0_MAGI-1_3-like"/>
    <property type="match status" value="1"/>
</dbReference>
<dbReference type="CDD" id="cd00201">
    <property type="entry name" value="WW"/>
    <property type="match status" value="1"/>
</dbReference>
<dbReference type="InterPro" id="IPR008145">
    <property type="entry name" value="GK/Ca_channel_bsu"/>
</dbReference>
<dbReference type="FunFam" id="2.30.42.10:FF:000005">
    <property type="entry name" value="Membrane associated guanylate kinase, WW and PDZ domain containing 1"/>
    <property type="match status" value="1"/>
</dbReference>
<feature type="domain" description="PDZ" evidence="8">
    <location>
        <begin position="17"/>
        <end position="100"/>
    </location>
</feature>
<dbReference type="GO" id="GO:0007165">
    <property type="term" value="P:signal transduction"/>
    <property type="evidence" value="ECO:0007669"/>
    <property type="project" value="TreeGrafter"/>
</dbReference>
<feature type="domain" description="PDZ" evidence="8">
    <location>
        <begin position="618"/>
        <end position="696"/>
    </location>
</feature>
<feature type="domain" description="Guanylate kinase-like" evidence="7">
    <location>
        <begin position="93"/>
        <end position="184"/>
    </location>
</feature>
<dbReference type="CDD" id="cd06733">
    <property type="entry name" value="PDZ3_MAGI-1_3-like"/>
    <property type="match status" value="1"/>
</dbReference>
<dbReference type="InterPro" id="IPR008144">
    <property type="entry name" value="Guanylate_kin-like_dom"/>
</dbReference>
<feature type="compositionally biased region" description="Pro residues" evidence="5">
    <location>
        <begin position="752"/>
        <end position="766"/>
    </location>
</feature>
<dbReference type="GO" id="GO:0005737">
    <property type="term" value="C:cytoplasm"/>
    <property type="evidence" value="ECO:0007669"/>
    <property type="project" value="TreeGrafter"/>
</dbReference>
<dbReference type="Pfam" id="PF00625">
    <property type="entry name" value="Guanylate_kin"/>
    <property type="match status" value="1"/>
</dbReference>
<dbReference type="SUPFAM" id="SSF52540">
    <property type="entry name" value="P-loop containing nucleoside triphosphate hydrolases"/>
    <property type="match status" value="1"/>
</dbReference>
<keyword evidence="2" id="KW-0597">Phosphoprotein</keyword>
<keyword evidence="3" id="KW-0677">Repeat</keyword>
<feature type="domain" description="PDZ" evidence="8">
    <location>
        <begin position="986"/>
        <end position="1082"/>
    </location>
</feature>
<accession>A0A3Q2FSX8</accession>
<feature type="compositionally biased region" description="Gly residues" evidence="5">
    <location>
        <begin position="961"/>
        <end position="974"/>
    </location>
</feature>
<dbReference type="InterPro" id="IPR001202">
    <property type="entry name" value="WW_dom"/>
</dbReference>
<feature type="domain" description="PDZ" evidence="8">
    <location>
        <begin position="825"/>
        <end position="907"/>
    </location>
</feature>
<evidence type="ECO:0000259" key="7">
    <source>
        <dbReference type="PROSITE" id="PS50052"/>
    </source>
</evidence>
<reference evidence="9" key="1">
    <citation type="submission" date="2025-08" db="UniProtKB">
        <authorList>
            <consortium name="Ensembl"/>
        </authorList>
    </citation>
    <scope>IDENTIFICATION</scope>
</reference>
<dbReference type="InterPro" id="IPR036034">
    <property type="entry name" value="PDZ_sf"/>
</dbReference>
<evidence type="ECO:0000259" key="6">
    <source>
        <dbReference type="PROSITE" id="PS50020"/>
    </source>
</evidence>
<dbReference type="PANTHER" id="PTHR10316">
    <property type="entry name" value="MEMBRANE ASSOCIATED GUANYLATE KINASE-RELATED"/>
    <property type="match status" value="1"/>
</dbReference>
<dbReference type="InterPro" id="IPR036020">
    <property type="entry name" value="WW_dom_sf"/>
</dbReference>
<protein>
    <submittedName>
        <fullName evidence="9">Membrane associated guanylate kinase, WW and PDZ domain containing 1a</fullName>
    </submittedName>
</protein>
<dbReference type="FunFam" id="2.30.42.10:FF:000006">
    <property type="entry name" value="Membrane associated guanylate kinase, WW and PDZ domain containing 1"/>
    <property type="match status" value="1"/>
</dbReference>
<dbReference type="GeneTree" id="ENSGT00940000155820"/>
<dbReference type="FunFam" id="3.30.63.10:FF:000003">
    <property type="entry name" value="Membrane-associated guanylate kinase, WW and PDZ domain-containing protein 3 isoform 1"/>
    <property type="match status" value="1"/>
</dbReference>